<dbReference type="PANTHER" id="PTHR37539">
    <property type="entry name" value="SECRETED PROTEIN-RELATED"/>
    <property type="match status" value="1"/>
</dbReference>
<organism evidence="3 4">
    <name type="scientific">Psychrobacter luti</name>
    <dbReference type="NCBI Taxonomy" id="198481"/>
    <lineage>
        <taxon>Bacteria</taxon>
        <taxon>Pseudomonadati</taxon>
        <taxon>Pseudomonadota</taxon>
        <taxon>Gammaproteobacteria</taxon>
        <taxon>Moraxellales</taxon>
        <taxon>Moraxellaceae</taxon>
        <taxon>Psychrobacter</taxon>
    </lineage>
</organism>
<dbReference type="EMBL" id="JACHXL010000003">
    <property type="protein sequence ID" value="MBB3106948.1"/>
    <property type="molecule type" value="Genomic_DNA"/>
</dbReference>
<reference evidence="3 4" key="1">
    <citation type="submission" date="2020-08" db="EMBL/GenBank/DDBJ databases">
        <title>Genomic Encyclopedia of Type Strains, Phase III (KMG-III): the genomes of soil and plant-associated and newly described type strains.</title>
        <authorList>
            <person name="Whitman W."/>
        </authorList>
    </citation>
    <scope>NUCLEOTIDE SEQUENCE [LARGE SCALE GENOMIC DNA]</scope>
    <source>
        <strain evidence="3 4">CECT 5885</strain>
    </source>
</reference>
<evidence type="ECO:0000313" key="4">
    <source>
        <dbReference type="Proteomes" id="UP000588111"/>
    </source>
</evidence>
<name>A0A839TCQ3_9GAMM</name>
<dbReference type="Proteomes" id="UP000588111">
    <property type="component" value="Unassembled WGS sequence"/>
</dbReference>
<keyword evidence="4" id="KW-1185">Reference proteome</keyword>
<dbReference type="Pfam" id="PF09995">
    <property type="entry name" value="MPAB_Lcp_cat"/>
    <property type="match status" value="1"/>
</dbReference>
<evidence type="ECO:0000259" key="2">
    <source>
        <dbReference type="Pfam" id="PF09995"/>
    </source>
</evidence>
<dbReference type="GO" id="GO:0016491">
    <property type="term" value="F:oxidoreductase activity"/>
    <property type="evidence" value="ECO:0007669"/>
    <property type="project" value="InterPro"/>
</dbReference>
<dbReference type="PANTHER" id="PTHR37539:SF1">
    <property type="entry name" value="ER-BOUND OXYGENASE MPAB_MPAB'_RUBBER OXYGENASE CATALYTIC DOMAIN-CONTAINING PROTEIN"/>
    <property type="match status" value="1"/>
</dbReference>
<dbReference type="InterPro" id="IPR018713">
    <property type="entry name" value="MPAB/Lcp_cat_dom"/>
</dbReference>
<comment type="caution">
    <text evidence="3">The sequence shown here is derived from an EMBL/GenBank/DDBJ whole genome shotgun (WGS) entry which is preliminary data.</text>
</comment>
<protein>
    <recommendedName>
        <fullName evidence="2">ER-bound oxygenase mpaB/mpaB'/Rubber oxygenase catalytic domain-containing protein</fullName>
    </recommendedName>
</protein>
<dbReference type="AlphaFoldDB" id="A0A839TCQ3"/>
<evidence type="ECO:0000313" key="3">
    <source>
        <dbReference type="EMBL" id="MBB3106948.1"/>
    </source>
</evidence>
<accession>A0A839TCQ3</accession>
<gene>
    <name evidence="3" type="ORF">FHS24_001465</name>
</gene>
<proteinExistence type="predicted"/>
<feature type="domain" description="ER-bound oxygenase mpaB/mpaB'/Rubber oxygenase catalytic" evidence="2">
    <location>
        <begin position="155"/>
        <end position="412"/>
    </location>
</feature>
<dbReference type="InterPro" id="IPR037473">
    <property type="entry name" value="Lcp-like"/>
</dbReference>
<evidence type="ECO:0000256" key="1">
    <source>
        <dbReference type="SAM" id="MobiDB-lite"/>
    </source>
</evidence>
<dbReference type="RefSeq" id="WP_183620205.1">
    <property type="nucleotide sequence ID" value="NZ_CAJHAH010000003.1"/>
</dbReference>
<feature type="region of interest" description="Disordered" evidence="1">
    <location>
        <begin position="1"/>
        <end position="24"/>
    </location>
</feature>
<sequence length="465" mass="52431">MDSINITKKNTKANAASSCEDNNPHQAHVESYQRHGRTTAIDDHSDLQVLKRIKRYLLPKDFVISQDLLQEMVAGYEIGDPVADALAADGIRFVKPLHQFIISDSSSSNSSNFDANLTNNPAFNALTEQFSSHPAWYDPKLAQTGAVAYRRYPLMLIWLLRNVALMAGYSIPALSLPLIQTGALMHDALPRLMRTYAYILAVSEHPPLHKSNMSAGTQHQPIEEVLAIGSEGWRQSIKVRQIHTLVRQNLLKGKGNAAKGVISSADQHHNPDGSWNKAYWGIPINQTDMIATHLQFSLLIMRGLRLLGARISTEEAEGILHLWNLASYWMGVDLERLPKDEAACWEWLYTYLSIQQLDFKMGQPLAKALHDLPRQLMGEDNRRGRFVEMVNASVTRTLVGDDIGDGLDLPKSKIRFGVLSSVPILFALDTARQHNQTVAEKLEAFRAKRQDNMNWWLKKNDDYYK</sequence>